<gene>
    <name evidence="1" type="ORF">ENQ77_00030</name>
</gene>
<dbReference type="EMBL" id="DSOL01000002">
    <property type="protein sequence ID" value="HEN27072.1"/>
    <property type="molecule type" value="Genomic_DNA"/>
</dbReference>
<organism evidence="1">
    <name type="scientific">candidate division WOR-3 bacterium</name>
    <dbReference type="NCBI Taxonomy" id="2052148"/>
    <lineage>
        <taxon>Bacteria</taxon>
        <taxon>Bacteria division WOR-3</taxon>
    </lineage>
</organism>
<evidence type="ECO:0000313" key="1">
    <source>
        <dbReference type="EMBL" id="HEN27072.1"/>
    </source>
</evidence>
<protein>
    <submittedName>
        <fullName evidence="1">Uncharacterized protein</fullName>
    </submittedName>
</protein>
<proteinExistence type="predicted"/>
<comment type="caution">
    <text evidence="1">The sequence shown here is derived from an EMBL/GenBank/DDBJ whole genome shotgun (WGS) entry which is preliminary data.</text>
</comment>
<name>A0A7C2NZA8_UNCW3</name>
<sequence length="898" mass="100357">MIGLLLWLSLLLTDKPSQRYEISKGPLDRASNVHREGRLWMYFNNYGKLYAPNFNMHSGEWPAGTNHEYIYRMAPVIGVPYNVVHSLTRTSEEFEAVGGLNSGLGLIAMSNDTATWPSSGWPKKDSLGNPIIKTPEDSYCAFSDSNNLITPLNLIVYQTGHAFGFSYAQDIVFFEWEIVNLGLDTLKDVYFTLYCDIDVGNTPGGDPEYGDDKVVFDRSENCLYFYDADGFSSDWNSPTGYFGVKVLETPKVNSQELGITDFHYFLYDDDPFTIVGLDTIQYKIMSSDSTLKSDPFWGPRLFHGTDIHYDDHTLIPARGMDLVAIVSSGPFTLVPHIPQKIVIAVCAGENEAAILKNMKTAENIYKNDFVTAVSPPRPLLNAIAGDRGVTLIWDNQAEDFIDPFSGRRDFEGYRVWKSKDRGLNWELLADYDIINNFETHNFVIVKHLTPELAGTDITFVGFASGYEGFFKNNTYQVVFHNDRLFSVYVKETGEKLTFNPELRDGFAVLDPSGTRVLDSLYTSGNIIYLPGVFIRITTLGAPPSAGDLYEVKTVKVDPGKNTGLVHTYIDTNVVNGFEYWYAVTSYDIGDPSIPIEPLESPKTGGTSAPNVISVIPGSLPLGYSSARVSKIVHLSGSSSLTPEVNVVDVNFERADTVIITFEPGIFSEFGITSDAVSLEIVDSGLVKSSIYRFYVDQSGYLDLKLLDEDSLLIRRLHIGNNDSITFDGYKITFFEVDKLKGKAFNVMFYAKLDNGDTTIKFPLFPGIWSPVFCGITFRFIQIKQSSYLGLEDSYQVVIEPYNVTTTSEMLSKIKVVPNPFIVKADWDTPTPQGLVKHKIQFINLPPRCEIRIYTIDGDLVKTLHHTSGTGYEDWDLTNEYGSYIAPGDLYLSCKEPVG</sequence>
<accession>A0A7C2NZA8</accession>
<dbReference type="AlphaFoldDB" id="A0A7C2NZA8"/>
<reference evidence="1" key="1">
    <citation type="journal article" date="2020" name="mSystems">
        <title>Genome- and Community-Level Interaction Insights into Carbon Utilization and Element Cycling Functions of Hydrothermarchaeota in Hydrothermal Sediment.</title>
        <authorList>
            <person name="Zhou Z."/>
            <person name="Liu Y."/>
            <person name="Xu W."/>
            <person name="Pan J."/>
            <person name="Luo Z.H."/>
            <person name="Li M."/>
        </authorList>
    </citation>
    <scope>NUCLEOTIDE SEQUENCE [LARGE SCALE GENOMIC DNA]</scope>
    <source>
        <strain evidence="1">SpSt-34</strain>
    </source>
</reference>